<dbReference type="PROSITE" id="PS50005">
    <property type="entry name" value="TPR"/>
    <property type="match status" value="1"/>
</dbReference>
<name>B8J553_ANAD2</name>
<organism evidence="3 4">
    <name type="scientific">Anaeromyxobacter dehalogenans (strain ATCC BAA-258 / DSM 21875 / 2CP-1)</name>
    <dbReference type="NCBI Taxonomy" id="455488"/>
    <lineage>
        <taxon>Bacteria</taxon>
        <taxon>Pseudomonadati</taxon>
        <taxon>Myxococcota</taxon>
        <taxon>Myxococcia</taxon>
        <taxon>Myxococcales</taxon>
        <taxon>Cystobacterineae</taxon>
        <taxon>Anaeromyxobacteraceae</taxon>
        <taxon>Anaeromyxobacter</taxon>
    </lineage>
</organism>
<dbReference type="Pfam" id="PF14559">
    <property type="entry name" value="TPR_19"/>
    <property type="match status" value="1"/>
</dbReference>
<dbReference type="KEGG" id="acp:A2cp1_1564"/>
<dbReference type="Pfam" id="PF06262">
    <property type="entry name" value="Zincin_1"/>
    <property type="match status" value="1"/>
</dbReference>
<dbReference type="CDD" id="cd12952">
    <property type="entry name" value="MMP_ACEL2062"/>
    <property type="match status" value="1"/>
</dbReference>
<dbReference type="AlphaFoldDB" id="B8J553"/>
<sequence>MPGPDALDDLLDAAAAALEGGEPEEALARAEAAVARAPRSVPALHLRAAALAALDRLEDAADAYERALERGRDDPELLAGAADFHLNVLADEDTARERAERALELARRGSRAARKLDDPDLAADLAYLEGAALDQLGRADEALVRLEEAARTAPDRVEILLEQAFALYELSRLDDARAVLLRAEALDRKDPWVHHQLGLVAERLGDAAEAARRFARARKLAPEEFPEPVSLTHEAFDAAVEAALERLPEPVRRYLSNVAITVEDVPQDDDLRGSDPPLSPAILGLFRGAPWGQKASMDPWSHFPSSIVLYQRNLERFARSREELVEEIGVTLVHEVGHFLGLDEEELWERGLD</sequence>
<dbReference type="EMBL" id="CP001359">
    <property type="protein sequence ID" value="ACL64908.1"/>
    <property type="molecule type" value="Genomic_DNA"/>
</dbReference>
<dbReference type="HOGENOM" id="CLU_670326_0_0_7"/>
<keyword evidence="1" id="KW-0802">TPR repeat</keyword>
<dbReference type="SUPFAM" id="SSF55486">
    <property type="entry name" value="Metalloproteases ('zincins'), catalytic domain"/>
    <property type="match status" value="1"/>
</dbReference>
<proteinExistence type="predicted"/>
<evidence type="ECO:0000313" key="3">
    <source>
        <dbReference type="EMBL" id="ACL64908.1"/>
    </source>
</evidence>
<dbReference type="SMART" id="SM00028">
    <property type="entry name" value="TPR"/>
    <property type="match status" value="5"/>
</dbReference>
<reference evidence="3" key="1">
    <citation type="submission" date="2009-01" db="EMBL/GenBank/DDBJ databases">
        <title>Complete sequence of Anaeromyxobacter dehalogenans 2CP-1.</title>
        <authorList>
            <consortium name="US DOE Joint Genome Institute"/>
            <person name="Lucas S."/>
            <person name="Copeland A."/>
            <person name="Lapidus A."/>
            <person name="Glavina del Rio T."/>
            <person name="Dalin E."/>
            <person name="Tice H."/>
            <person name="Bruce D."/>
            <person name="Goodwin L."/>
            <person name="Pitluck S."/>
            <person name="Saunders E."/>
            <person name="Brettin T."/>
            <person name="Detter J.C."/>
            <person name="Han C."/>
            <person name="Larimer F."/>
            <person name="Land M."/>
            <person name="Hauser L."/>
            <person name="Kyrpides N."/>
            <person name="Ovchinnikova G."/>
            <person name="Beliaev A.S."/>
            <person name="Richardson P."/>
        </authorList>
    </citation>
    <scope>NUCLEOTIDE SEQUENCE</scope>
    <source>
        <strain evidence="3">2CP-1</strain>
    </source>
</reference>
<dbReference type="PANTHER" id="PTHR12558:SF33">
    <property type="entry name" value="BLL7664 PROTEIN"/>
    <property type="match status" value="1"/>
</dbReference>
<dbReference type="InterPro" id="IPR011990">
    <property type="entry name" value="TPR-like_helical_dom_sf"/>
</dbReference>
<dbReference type="Proteomes" id="UP000007089">
    <property type="component" value="Chromosome"/>
</dbReference>
<evidence type="ECO:0000313" key="4">
    <source>
        <dbReference type="Proteomes" id="UP000007089"/>
    </source>
</evidence>
<dbReference type="InterPro" id="IPR038555">
    <property type="entry name" value="Zincin_1_sf"/>
</dbReference>
<evidence type="ECO:0000256" key="2">
    <source>
        <dbReference type="SAM" id="Coils"/>
    </source>
</evidence>
<dbReference type="RefSeq" id="WP_012632844.1">
    <property type="nucleotide sequence ID" value="NC_011891.1"/>
</dbReference>
<evidence type="ECO:0000256" key="1">
    <source>
        <dbReference type="PROSITE-ProRule" id="PRU00339"/>
    </source>
</evidence>
<dbReference type="Gene3D" id="1.25.40.10">
    <property type="entry name" value="Tetratricopeptide repeat domain"/>
    <property type="match status" value="2"/>
</dbReference>
<dbReference type="SUPFAM" id="SSF48452">
    <property type="entry name" value="TPR-like"/>
    <property type="match status" value="1"/>
</dbReference>
<feature type="repeat" description="TPR" evidence="1">
    <location>
        <begin position="191"/>
        <end position="224"/>
    </location>
</feature>
<protein>
    <submittedName>
        <fullName evidence="3">Uncharacterized protein</fullName>
    </submittedName>
</protein>
<dbReference type="Pfam" id="PF13432">
    <property type="entry name" value="TPR_16"/>
    <property type="match status" value="1"/>
</dbReference>
<feature type="coiled-coil region" evidence="2">
    <location>
        <begin position="47"/>
        <end position="74"/>
    </location>
</feature>
<accession>B8J553</accession>
<keyword evidence="4" id="KW-1185">Reference proteome</keyword>
<dbReference type="PANTHER" id="PTHR12558">
    <property type="entry name" value="CELL DIVISION CYCLE 16,23,27"/>
    <property type="match status" value="1"/>
</dbReference>
<keyword evidence="2" id="KW-0175">Coiled coil</keyword>
<dbReference type="InterPro" id="IPR019734">
    <property type="entry name" value="TPR_rpt"/>
</dbReference>
<dbReference type="Gene3D" id="3.30.2010.20">
    <property type="match status" value="1"/>
</dbReference>
<gene>
    <name evidence="3" type="ordered locus">A2cp1_1564</name>
</gene>
<dbReference type="InterPro" id="IPR010428">
    <property type="entry name" value="Zincin_1"/>
</dbReference>